<dbReference type="Proteomes" id="UP000041254">
    <property type="component" value="Unassembled WGS sequence"/>
</dbReference>
<gene>
    <name evidence="2" type="ORF">Vbra_21895</name>
</gene>
<feature type="compositionally biased region" description="Low complexity" evidence="1">
    <location>
        <begin position="538"/>
        <end position="547"/>
    </location>
</feature>
<organism evidence="2 3">
    <name type="scientific">Vitrella brassicaformis (strain CCMP3155)</name>
    <dbReference type="NCBI Taxonomy" id="1169540"/>
    <lineage>
        <taxon>Eukaryota</taxon>
        <taxon>Sar</taxon>
        <taxon>Alveolata</taxon>
        <taxon>Colpodellida</taxon>
        <taxon>Vitrellaceae</taxon>
        <taxon>Vitrella</taxon>
    </lineage>
</organism>
<feature type="region of interest" description="Disordered" evidence="1">
    <location>
        <begin position="426"/>
        <end position="563"/>
    </location>
</feature>
<name>A0A0G4G2P2_VITBC</name>
<dbReference type="VEuPathDB" id="CryptoDB:Vbra_21895"/>
<reference evidence="2 3" key="1">
    <citation type="submission" date="2014-11" db="EMBL/GenBank/DDBJ databases">
        <authorList>
            <person name="Zhu J."/>
            <person name="Qi W."/>
            <person name="Song R."/>
        </authorList>
    </citation>
    <scope>NUCLEOTIDE SEQUENCE [LARGE SCALE GENOMIC DNA]</scope>
</reference>
<evidence type="ECO:0000256" key="1">
    <source>
        <dbReference type="SAM" id="MobiDB-lite"/>
    </source>
</evidence>
<sequence>MLIYTVVDLRAGESGGGSTYPEDVKNVLVEILARVCRDIAHMLSQREQLSIACAVVVEGGFRVLRGATKADPAELLHTADGVWSLMDGLDDKGLIISDTEDPGEACLNALTAHIMSSAPKQQAQAAPAAKTTTDNTKKDTSHIVYMSGCLELLVPCKQSLGDVCSNLQAMDHAVVLHLLNLIALNDCPSDAFSSKAHRQTMLQELAHELSSYECLSLVTIPLGAVVCFFRRLLSITFEAELALQQLRITLEATVATMLLLKASSVKNLSKGRVSFVAKHRLPRSSLDQAVLYGIPFTLQSDVDEFPQQLIRSLADKDEVLLLSSRLDPFLELAGVSSLVESWFVAMPAGKAHTMLVQGIIPNELYCPIMHHATKDDDVGVLLDGQSRLQVDATLDRIPFMAELNPFAIEGGLINDLCRRVTQKAIRKQHNNPAGGSAKQQQQQQAACYPNLPKHQQQQQQQRYRPLPMPGAAANGRFGAGRHPQHHGGPTMGNSGGKKAMREPKPSPTDDIDDATWADAFPYGDPETNGPAAPRLSPAAAAAAAAAAERPNQQKRLRLKRVQE</sequence>
<feature type="compositionally biased region" description="Basic residues" evidence="1">
    <location>
        <begin position="552"/>
        <end position="563"/>
    </location>
</feature>
<dbReference type="EMBL" id="CDMY01000546">
    <property type="protein sequence ID" value="CEM21954.1"/>
    <property type="molecule type" value="Genomic_DNA"/>
</dbReference>
<protein>
    <submittedName>
        <fullName evidence="2">Uncharacterized protein</fullName>
    </submittedName>
</protein>
<evidence type="ECO:0000313" key="2">
    <source>
        <dbReference type="EMBL" id="CEM21954.1"/>
    </source>
</evidence>
<evidence type="ECO:0000313" key="3">
    <source>
        <dbReference type="Proteomes" id="UP000041254"/>
    </source>
</evidence>
<dbReference type="InParanoid" id="A0A0G4G2P2"/>
<proteinExistence type="predicted"/>
<accession>A0A0G4G2P2</accession>
<dbReference type="AlphaFoldDB" id="A0A0G4G2P2"/>
<keyword evidence="3" id="KW-1185">Reference proteome</keyword>